<reference evidence="2 3" key="1">
    <citation type="submission" date="2023-10" db="EMBL/GenBank/DDBJ databases">
        <title>Marimonas sp. nov. isolated from tidal mud flat.</title>
        <authorList>
            <person name="Jaincy N.J."/>
            <person name="Srinivasan S."/>
            <person name="Lee S.-S."/>
        </authorList>
    </citation>
    <scope>NUCLEOTIDE SEQUENCE [LARGE SCALE GENOMIC DNA]</scope>
    <source>
        <strain evidence="2 3">MJ-SS3</strain>
    </source>
</reference>
<dbReference type="InterPro" id="IPR026444">
    <property type="entry name" value="Secre_tail"/>
</dbReference>
<dbReference type="Proteomes" id="UP001268651">
    <property type="component" value="Unassembled WGS sequence"/>
</dbReference>
<name>A0ABU3U5T7_9FLAO</name>
<gene>
    <name evidence="2" type="ORF">RXV94_06320</name>
</gene>
<proteinExistence type="predicted"/>
<sequence length="295" mass="32134">MKKITSQKLAKRLAQYGALSLAVTGIAESNGQNIIYTDVDPDEGGPGYLYLLNMDGGLTQNDFALRHFNSATSGGGNYNVLVGGVYSSSAQPNNAIFGYDQGVWQYPFALDSGVTISNSMMVSSTSNFGSMVPGAWVYDGFQTLNYADCTFSFDNWCPNQGDKYLGLRFEIAGQIHFGWARIEVGTTAGDWLIKDYAYHDTPNAPINAGQTVLGIEDNILNQVKVVALSKSIALYNLPDVSRYNIINMTGQQVLKGETQNRDYVIEAPSLASGVYILELNDINSDAVLRKKVVLQ</sequence>
<evidence type="ECO:0000256" key="1">
    <source>
        <dbReference type="ARBA" id="ARBA00022729"/>
    </source>
</evidence>
<evidence type="ECO:0000313" key="3">
    <source>
        <dbReference type="Proteomes" id="UP001268651"/>
    </source>
</evidence>
<keyword evidence="3" id="KW-1185">Reference proteome</keyword>
<comment type="caution">
    <text evidence="2">The sequence shown here is derived from an EMBL/GenBank/DDBJ whole genome shotgun (WGS) entry which is preliminary data.</text>
</comment>
<accession>A0ABU3U5T7</accession>
<keyword evidence="1" id="KW-0732">Signal</keyword>
<dbReference type="NCBIfam" id="TIGR04183">
    <property type="entry name" value="Por_Secre_tail"/>
    <property type="match status" value="1"/>
</dbReference>
<evidence type="ECO:0000313" key="2">
    <source>
        <dbReference type="EMBL" id="MDU8885768.1"/>
    </source>
</evidence>
<protein>
    <submittedName>
        <fullName evidence="2">T9SS type A sorting domain-containing protein</fullName>
    </submittedName>
</protein>
<dbReference type="EMBL" id="JAWHTF010000002">
    <property type="protein sequence ID" value="MDU8885768.1"/>
    <property type="molecule type" value="Genomic_DNA"/>
</dbReference>
<dbReference type="RefSeq" id="WP_316661692.1">
    <property type="nucleotide sequence ID" value="NZ_JAWHTF010000002.1"/>
</dbReference>
<organism evidence="2 3">
    <name type="scientific">Gilvirhabdus luticola</name>
    <dbReference type="NCBI Taxonomy" id="3079858"/>
    <lineage>
        <taxon>Bacteria</taxon>
        <taxon>Pseudomonadati</taxon>
        <taxon>Bacteroidota</taxon>
        <taxon>Flavobacteriia</taxon>
        <taxon>Flavobacteriales</taxon>
        <taxon>Flavobacteriaceae</taxon>
        <taxon>Gilvirhabdus</taxon>
    </lineage>
</organism>